<name>A0A6P1ZCX9_9BACT</name>
<organism evidence="1 2">
    <name type="scientific">Oceanidesulfovibrio marinus</name>
    <dbReference type="NCBI Taxonomy" id="370038"/>
    <lineage>
        <taxon>Bacteria</taxon>
        <taxon>Pseudomonadati</taxon>
        <taxon>Thermodesulfobacteriota</taxon>
        <taxon>Desulfovibrionia</taxon>
        <taxon>Desulfovibrionales</taxon>
        <taxon>Desulfovibrionaceae</taxon>
        <taxon>Oceanidesulfovibrio</taxon>
    </lineage>
</organism>
<evidence type="ECO:0000313" key="2">
    <source>
        <dbReference type="Proteomes" id="UP000434052"/>
    </source>
</evidence>
<sequence>MKLLLKRNIVDCENRIEICTQCGRPPRKEDATVPDPKVCNCVEPRGPMVVSRRTAQELVAYVAAERLDPRPQKEREYWAGSVIFPGDVVRVIPVGEDKGIVVRPEGCA</sequence>
<protein>
    <submittedName>
        <fullName evidence="1">Uncharacterized protein</fullName>
    </submittedName>
</protein>
<accession>A0A6P1ZCX9</accession>
<reference evidence="1 2" key="1">
    <citation type="submission" date="2018-06" db="EMBL/GenBank/DDBJ databases">
        <title>Complete genome of Desulfovibrio marinus P48SEP.</title>
        <authorList>
            <person name="Crispim J.S."/>
            <person name="Vidigal P.M.P."/>
            <person name="Silva L.C.F."/>
            <person name="Araujo L.C."/>
            <person name="Laguardia C.N."/>
            <person name="Dias R.S."/>
            <person name="Sousa M.P."/>
            <person name="Paula S.O."/>
            <person name="Silva C."/>
        </authorList>
    </citation>
    <scope>NUCLEOTIDE SEQUENCE [LARGE SCALE GENOMIC DNA]</scope>
    <source>
        <strain evidence="1 2">P48SEP</strain>
    </source>
</reference>
<dbReference type="EMBL" id="QMIF01000017">
    <property type="protein sequence ID" value="TVM31212.1"/>
    <property type="molecule type" value="Genomic_DNA"/>
</dbReference>
<dbReference type="Proteomes" id="UP000434052">
    <property type="component" value="Unassembled WGS sequence"/>
</dbReference>
<dbReference type="RefSeq" id="WP_144306998.1">
    <property type="nucleotide sequence ID" value="NZ_QMIF01000017.1"/>
</dbReference>
<dbReference type="AlphaFoldDB" id="A0A6P1ZCX9"/>
<gene>
    <name evidence="1" type="ORF">DQK91_19065</name>
</gene>
<proteinExistence type="predicted"/>
<evidence type="ECO:0000313" key="1">
    <source>
        <dbReference type="EMBL" id="TVM31212.1"/>
    </source>
</evidence>
<comment type="caution">
    <text evidence="1">The sequence shown here is derived from an EMBL/GenBank/DDBJ whole genome shotgun (WGS) entry which is preliminary data.</text>
</comment>